<gene>
    <name evidence="1" type="ORF">P5673_008634</name>
</gene>
<dbReference type="AlphaFoldDB" id="A0AAD9QSU3"/>
<protein>
    <submittedName>
        <fullName evidence="1">Uncharacterized protein</fullName>
    </submittedName>
</protein>
<reference evidence="1" key="1">
    <citation type="journal article" date="2023" name="G3 (Bethesda)">
        <title>Whole genome assembly and annotation of the endangered Caribbean coral Acropora cervicornis.</title>
        <authorList>
            <person name="Selwyn J.D."/>
            <person name="Vollmer S.V."/>
        </authorList>
    </citation>
    <scope>NUCLEOTIDE SEQUENCE</scope>
    <source>
        <strain evidence="1">K2</strain>
    </source>
</reference>
<keyword evidence="2" id="KW-1185">Reference proteome</keyword>
<evidence type="ECO:0000313" key="2">
    <source>
        <dbReference type="Proteomes" id="UP001249851"/>
    </source>
</evidence>
<accession>A0AAD9QSU3</accession>
<comment type="caution">
    <text evidence="1">The sequence shown here is derived from an EMBL/GenBank/DDBJ whole genome shotgun (WGS) entry which is preliminary data.</text>
</comment>
<organism evidence="1 2">
    <name type="scientific">Acropora cervicornis</name>
    <name type="common">Staghorn coral</name>
    <dbReference type="NCBI Taxonomy" id="6130"/>
    <lineage>
        <taxon>Eukaryota</taxon>
        <taxon>Metazoa</taxon>
        <taxon>Cnidaria</taxon>
        <taxon>Anthozoa</taxon>
        <taxon>Hexacorallia</taxon>
        <taxon>Scleractinia</taxon>
        <taxon>Astrocoeniina</taxon>
        <taxon>Acroporidae</taxon>
        <taxon>Acropora</taxon>
    </lineage>
</organism>
<dbReference type="Proteomes" id="UP001249851">
    <property type="component" value="Unassembled WGS sequence"/>
</dbReference>
<proteinExistence type="predicted"/>
<name>A0AAD9QSU3_ACRCE</name>
<reference evidence="1" key="2">
    <citation type="journal article" date="2023" name="Science">
        <title>Genomic signatures of disease resistance in endangered staghorn corals.</title>
        <authorList>
            <person name="Vollmer S.V."/>
            <person name="Selwyn J.D."/>
            <person name="Despard B.A."/>
            <person name="Roesel C.L."/>
        </authorList>
    </citation>
    <scope>NUCLEOTIDE SEQUENCE</scope>
    <source>
        <strain evidence="1">K2</strain>
    </source>
</reference>
<evidence type="ECO:0000313" key="1">
    <source>
        <dbReference type="EMBL" id="KAK2566879.1"/>
    </source>
</evidence>
<sequence>MEGFPMIRFLHELENPCSSHENGQSKHSLNFLLRKNGLERYVKYVLNFHDHFCIKKRFPRNQTLRELKSSSNFNKTQKWPVN</sequence>
<dbReference type="EMBL" id="JARQWQ010000015">
    <property type="protein sequence ID" value="KAK2566879.1"/>
    <property type="molecule type" value="Genomic_DNA"/>
</dbReference>